<feature type="transmembrane region" description="Helical" evidence="1">
    <location>
        <begin position="108"/>
        <end position="128"/>
    </location>
</feature>
<dbReference type="InterPro" id="IPR026898">
    <property type="entry name" value="PrsW"/>
</dbReference>
<feature type="transmembrane region" description="Helical" evidence="1">
    <location>
        <begin position="277"/>
        <end position="294"/>
    </location>
</feature>
<reference evidence="3" key="1">
    <citation type="journal article" date="2019" name="Int. J. Syst. Evol. Microbiol.">
        <title>The Global Catalogue of Microorganisms (GCM) 10K type strain sequencing project: providing services to taxonomists for standard genome sequencing and annotation.</title>
        <authorList>
            <consortium name="The Broad Institute Genomics Platform"/>
            <consortium name="The Broad Institute Genome Sequencing Center for Infectious Disease"/>
            <person name="Wu L."/>
            <person name="Ma J."/>
        </authorList>
    </citation>
    <scope>NUCLEOTIDE SEQUENCE [LARGE SCALE GENOMIC DNA]</scope>
    <source>
        <strain evidence="3">CCM 8933</strain>
    </source>
</reference>
<dbReference type="RefSeq" id="WP_137627474.1">
    <property type="nucleotide sequence ID" value="NZ_BJDJ01000002.1"/>
</dbReference>
<feature type="transmembrane region" description="Helical" evidence="1">
    <location>
        <begin position="84"/>
        <end position="102"/>
    </location>
</feature>
<evidence type="ECO:0000256" key="1">
    <source>
        <dbReference type="SAM" id="Phobius"/>
    </source>
</evidence>
<feature type="transmembrane region" description="Helical" evidence="1">
    <location>
        <begin position="200"/>
        <end position="218"/>
    </location>
</feature>
<name>A0ABW1S2Z7_9LACO</name>
<feature type="transmembrane region" description="Helical" evidence="1">
    <location>
        <begin position="140"/>
        <end position="160"/>
    </location>
</feature>
<feature type="transmembrane region" description="Helical" evidence="1">
    <location>
        <begin position="238"/>
        <end position="257"/>
    </location>
</feature>
<keyword evidence="2" id="KW-0645">Protease</keyword>
<keyword evidence="2" id="KW-0482">Metalloprotease</keyword>
<comment type="caution">
    <text evidence="2">The sequence shown here is derived from an EMBL/GenBank/DDBJ whole genome shotgun (WGS) entry which is preliminary data.</text>
</comment>
<dbReference type="EMBL" id="JBHSSC010000044">
    <property type="protein sequence ID" value="MFC6182226.1"/>
    <property type="molecule type" value="Genomic_DNA"/>
</dbReference>
<dbReference type="GO" id="GO:0008237">
    <property type="term" value="F:metallopeptidase activity"/>
    <property type="evidence" value="ECO:0007669"/>
    <property type="project" value="UniProtKB-KW"/>
</dbReference>
<keyword evidence="1" id="KW-1133">Transmembrane helix</keyword>
<dbReference type="PANTHER" id="PTHR36844">
    <property type="entry name" value="PROTEASE PRSW"/>
    <property type="match status" value="1"/>
</dbReference>
<sequence>MGAPKQPRSHQTHRFLDDTTKEINEWTGEAKAVEIHPLQMFSEVFDRHTKDDADELFTAGTQATTPPLAEVSDAPVKPWLFSRVLMVLLITFSLLLLLFYAFKNERALPGLLVMGSLTVPFALLIYFFEINVFKNVSILSVLEVFLIGGVASMVATMLLYSLIPTSNGTDIWSALLIGLIEETGKLLIIAWFINHLQLNYIFNGMLIGAAVGAGFAVFETAGYGMDYGLVVLIIRSWQAVGTHTLWSAMVGAAVVFAKDDYRPLTTQTVLRPKFMRFYFMAVALHALWDWHLPLAWLDVFYIHQLVLIGLAWVVIFVLIDSGLREVRTLRQAGIPAEEHIFLPVPKA</sequence>
<protein>
    <submittedName>
        <fullName evidence="2">PrsW family intramembrane metalloprotease</fullName>
    </submittedName>
</protein>
<feature type="transmembrane region" description="Helical" evidence="1">
    <location>
        <begin position="172"/>
        <end position="193"/>
    </location>
</feature>
<keyword evidence="1" id="KW-0472">Membrane</keyword>
<gene>
    <name evidence="2" type="ORF">ACFP5Y_13400</name>
</gene>
<keyword evidence="1" id="KW-0812">Transmembrane</keyword>
<dbReference type="PANTHER" id="PTHR36844:SF1">
    <property type="entry name" value="PROTEASE PRSW"/>
    <property type="match status" value="1"/>
</dbReference>
<keyword evidence="2" id="KW-0378">Hydrolase</keyword>
<accession>A0ABW1S2Z7</accession>
<evidence type="ECO:0000313" key="3">
    <source>
        <dbReference type="Proteomes" id="UP001596282"/>
    </source>
</evidence>
<evidence type="ECO:0000313" key="2">
    <source>
        <dbReference type="EMBL" id="MFC6182226.1"/>
    </source>
</evidence>
<organism evidence="2 3">
    <name type="scientific">Lactiplantibacillus daowaiensis</name>
    <dbReference type="NCBI Taxonomy" id="2559918"/>
    <lineage>
        <taxon>Bacteria</taxon>
        <taxon>Bacillati</taxon>
        <taxon>Bacillota</taxon>
        <taxon>Bacilli</taxon>
        <taxon>Lactobacillales</taxon>
        <taxon>Lactobacillaceae</taxon>
        <taxon>Lactiplantibacillus</taxon>
    </lineage>
</organism>
<dbReference type="Proteomes" id="UP001596282">
    <property type="component" value="Unassembled WGS sequence"/>
</dbReference>
<dbReference type="Pfam" id="PF13367">
    <property type="entry name" value="PrsW-protease"/>
    <property type="match status" value="1"/>
</dbReference>
<proteinExistence type="predicted"/>
<keyword evidence="3" id="KW-1185">Reference proteome</keyword>
<feature type="transmembrane region" description="Helical" evidence="1">
    <location>
        <begin position="300"/>
        <end position="319"/>
    </location>
</feature>